<keyword evidence="1" id="KW-1133">Transmembrane helix</keyword>
<feature type="chain" id="PRO_5047053183" evidence="2">
    <location>
        <begin position="25"/>
        <end position="227"/>
    </location>
</feature>
<dbReference type="Proteomes" id="UP001518989">
    <property type="component" value="Unassembled WGS sequence"/>
</dbReference>
<organism evidence="4 5">
    <name type="scientific">Roseomonas haemaphysalidis</name>
    <dbReference type="NCBI Taxonomy" id="2768162"/>
    <lineage>
        <taxon>Bacteria</taxon>
        <taxon>Pseudomonadati</taxon>
        <taxon>Pseudomonadota</taxon>
        <taxon>Alphaproteobacteria</taxon>
        <taxon>Acetobacterales</taxon>
        <taxon>Roseomonadaceae</taxon>
        <taxon>Roseomonas</taxon>
    </lineage>
</organism>
<proteinExistence type="predicted"/>
<dbReference type="InterPro" id="IPR013424">
    <property type="entry name" value="Ice-binding_C"/>
</dbReference>
<evidence type="ECO:0000256" key="1">
    <source>
        <dbReference type="SAM" id="Phobius"/>
    </source>
</evidence>
<keyword evidence="2" id="KW-0732">Signal</keyword>
<gene>
    <name evidence="4" type="ORF">IAI61_21995</name>
</gene>
<protein>
    <submittedName>
        <fullName evidence="4">PEP-CTERM sorting domain-containing protein</fullName>
    </submittedName>
</protein>
<sequence>MRGWIVAGLLALGLASGSAGTAQAGPYLGGTLDVRIGSAYYNLITGQGGSFAAVGQTQAVAGDPGRFLLPITQDESTGRADGFAAIGSGIALRNAVDGSSVFSDFGQAFPSLPASFYTVSTGDPICSVLLENVSILANDGTIGLGGSSVSRTDSENAYYCFRGRNVAIGGQAVLNTLESTDYARLPFFVITPIAAPVTVPEPGTLALLALPMGALGLLVTRRRREVA</sequence>
<evidence type="ECO:0000259" key="3">
    <source>
        <dbReference type="Pfam" id="PF07589"/>
    </source>
</evidence>
<keyword evidence="1" id="KW-0812">Transmembrane</keyword>
<dbReference type="NCBIfam" id="TIGR02595">
    <property type="entry name" value="PEP_CTERM"/>
    <property type="match status" value="1"/>
</dbReference>
<dbReference type="EMBL" id="JACTNG010000018">
    <property type="protein sequence ID" value="MBO1081709.1"/>
    <property type="molecule type" value="Genomic_DNA"/>
</dbReference>
<evidence type="ECO:0000256" key="2">
    <source>
        <dbReference type="SAM" id="SignalP"/>
    </source>
</evidence>
<comment type="caution">
    <text evidence="4">The sequence shown here is derived from an EMBL/GenBank/DDBJ whole genome shotgun (WGS) entry which is preliminary data.</text>
</comment>
<dbReference type="RefSeq" id="WP_207419891.1">
    <property type="nucleotide sequence ID" value="NZ_CP061181.1"/>
</dbReference>
<reference evidence="4 5" key="1">
    <citation type="submission" date="2020-09" db="EMBL/GenBank/DDBJ databases">
        <title>Roseomonas.</title>
        <authorList>
            <person name="Zhu W."/>
        </authorList>
    </citation>
    <scope>NUCLEOTIDE SEQUENCE [LARGE SCALE GENOMIC DNA]</scope>
    <source>
        <strain evidence="4 5">573</strain>
    </source>
</reference>
<feature type="domain" description="Ice-binding protein C-terminal" evidence="3">
    <location>
        <begin position="198"/>
        <end position="223"/>
    </location>
</feature>
<evidence type="ECO:0000313" key="5">
    <source>
        <dbReference type="Proteomes" id="UP001518989"/>
    </source>
</evidence>
<keyword evidence="1" id="KW-0472">Membrane</keyword>
<feature type="transmembrane region" description="Helical" evidence="1">
    <location>
        <begin position="203"/>
        <end position="220"/>
    </location>
</feature>
<name>A0ABS3KW94_9PROT</name>
<accession>A0ABS3KW94</accession>
<keyword evidence="5" id="KW-1185">Reference proteome</keyword>
<dbReference type="Pfam" id="PF07589">
    <property type="entry name" value="PEP-CTERM"/>
    <property type="match status" value="1"/>
</dbReference>
<evidence type="ECO:0000313" key="4">
    <source>
        <dbReference type="EMBL" id="MBO1081709.1"/>
    </source>
</evidence>
<feature type="signal peptide" evidence="2">
    <location>
        <begin position="1"/>
        <end position="24"/>
    </location>
</feature>